<feature type="domain" description="Pilus assembly protein E-set like" evidence="5">
    <location>
        <begin position="280"/>
        <end position="344"/>
    </location>
</feature>
<evidence type="ECO:0000256" key="3">
    <source>
        <dbReference type="SAM" id="SignalP"/>
    </source>
</evidence>
<gene>
    <name evidence="6" type="ORF">OMW55_07820</name>
</gene>
<dbReference type="InterPro" id="IPR031917">
    <property type="entry name" value="Pilus_assem_C"/>
</dbReference>
<organism evidence="6 7">
    <name type="scientific">Sphingomonas arvum</name>
    <dbReference type="NCBI Taxonomy" id="2992113"/>
    <lineage>
        <taxon>Bacteria</taxon>
        <taxon>Pseudomonadati</taxon>
        <taxon>Pseudomonadota</taxon>
        <taxon>Alphaproteobacteria</taxon>
        <taxon>Sphingomonadales</taxon>
        <taxon>Sphingomonadaceae</taxon>
        <taxon>Sphingomonas</taxon>
    </lineage>
</organism>
<sequence length="829" mass="87078">MTPRRRPGFRTLLLGGSALVALPTPALAATTATTATNASSSNSTSFEVRITAPADFAALDGPHELVMDLHLGGQRLGEVNVVSDHGTIRFRDPAAAAALVPNLADPAALIAALARPLDANAELVCGKLNSTACGAINTDTAAIIADEGQLRIDLFVGARLLKAVAIGASGFLPAPTSGPSLASALGLTMSGRTDERPLYHLQSRNVLGWGAGRVRSNVALASGFGLLVDDLVAEFDRPDQRFSGGLFWAPGNDFTGERRVLGLGFETQLDTRADRERLQGTPLTLFLRQPARVEMLVDGRLVDARYYEAGNTLLDTSVLPSGSYNLVLRIQEGGGPVREERRFFVRSAEMAPLGRPLFHLVAGLLADSRKGRPISLDRRFYYAAGANVRLAQALGVEGSVTGTQAKALGQAGLFLVTRFARLRAAALRSTDGDSGALLQLGSAEAGQLQFTFDLRRVNSRSGQPLLPETASGESFGGALVRSKPLVGSYTQLTGNLGMQLGRLDLQVSGYFRGGNGPARDFSVGPNVAWRLVQLPGLQFTVLADAQKTGGGLSGFVGARLLMMRGGLSTISSGGTSLGRRGSSAQRRSIGNTGVQWDTQPWEDSRLSLGAGLNRESSGTSVTGSAMLQSRLGTARADLSRRLGGKTGYALSLQSGGAVTGGALSLGGKELAESALVATVRGRAGAFELLVDGVPRGRLRSGGSLPLYLSPYRTYQIQLRPLDSGAIDFDPAPRKVTLYPGNVEHAVWDAQKLLTLFGRLVDASGQPLGNARLDGGTSEDVSGADGWFQFDRQAPRTLAFTRPDGRRCSVPLPAGGADKDYLSLGTVTCS</sequence>
<keyword evidence="7" id="KW-1185">Reference proteome</keyword>
<evidence type="ECO:0000259" key="5">
    <source>
        <dbReference type="Pfam" id="PF16967"/>
    </source>
</evidence>
<feature type="region of interest" description="Disordered" evidence="2">
    <location>
        <begin position="572"/>
        <end position="596"/>
    </location>
</feature>
<feature type="chain" id="PRO_5045134813" evidence="3">
    <location>
        <begin position="29"/>
        <end position="829"/>
    </location>
</feature>
<evidence type="ECO:0000313" key="7">
    <source>
        <dbReference type="Proteomes" id="UP001526246"/>
    </source>
</evidence>
<dbReference type="Pfam" id="PF15976">
    <property type="entry name" value="CooC_C"/>
    <property type="match status" value="1"/>
</dbReference>
<feature type="domain" description="Pilus assembly protein C-terminal" evidence="4">
    <location>
        <begin position="737"/>
        <end position="829"/>
    </location>
</feature>
<dbReference type="InterPro" id="IPR032636">
    <property type="entry name" value="Pilus_assem_E-set-like_dom"/>
</dbReference>
<dbReference type="Pfam" id="PF16967">
    <property type="entry name" value="TcfC"/>
    <property type="match status" value="1"/>
</dbReference>
<comment type="caution">
    <text evidence="6">The sequence shown here is derived from an EMBL/GenBank/DDBJ whole genome shotgun (WGS) entry which is preliminary data.</text>
</comment>
<evidence type="ECO:0000256" key="1">
    <source>
        <dbReference type="ARBA" id="ARBA00022729"/>
    </source>
</evidence>
<feature type="compositionally biased region" description="Low complexity" evidence="2">
    <location>
        <begin position="572"/>
        <end position="583"/>
    </location>
</feature>
<dbReference type="EMBL" id="JAPDOB010000002">
    <property type="protein sequence ID" value="MCW3797709.1"/>
    <property type="molecule type" value="Genomic_DNA"/>
</dbReference>
<dbReference type="RefSeq" id="WP_264882185.1">
    <property type="nucleotide sequence ID" value="NZ_JAPDOB010000002.1"/>
</dbReference>
<reference evidence="6 7" key="1">
    <citation type="submission" date="2022-10" db="EMBL/GenBank/DDBJ databases">
        <title>Sphingomonas sp.</title>
        <authorList>
            <person name="Jin C."/>
        </authorList>
    </citation>
    <scope>NUCLEOTIDE SEQUENCE [LARGE SCALE GENOMIC DNA]</scope>
    <source>
        <strain evidence="6 7">BN140010</strain>
    </source>
</reference>
<name>A0ABT3JF73_9SPHN</name>
<dbReference type="Proteomes" id="UP001526246">
    <property type="component" value="Unassembled WGS sequence"/>
</dbReference>
<accession>A0ABT3JF73</accession>
<protein>
    <submittedName>
        <fullName evidence="6">TcfC E-set like domain-containing protein</fullName>
    </submittedName>
</protein>
<evidence type="ECO:0000256" key="2">
    <source>
        <dbReference type="SAM" id="MobiDB-lite"/>
    </source>
</evidence>
<keyword evidence="1 3" id="KW-0732">Signal</keyword>
<evidence type="ECO:0000259" key="4">
    <source>
        <dbReference type="Pfam" id="PF15976"/>
    </source>
</evidence>
<feature type="compositionally biased region" description="Polar residues" evidence="2">
    <location>
        <begin position="584"/>
        <end position="596"/>
    </location>
</feature>
<feature type="signal peptide" evidence="3">
    <location>
        <begin position="1"/>
        <end position="28"/>
    </location>
</feature>
<evidence type="ECO:0000313" key="6">
    <source>
        <dbReference type="EMBL" id="MCW3797709.1"/>
    </source>
</evidence>
<proteinExistence type="predicted"/>